<dbReference type="Proteomes" id="UP001168146">
    <property type="component" value="Unassembled WGS sequence"/>
</dbReference>
<reference evidence="2" key="1">
    <citation type="submission" date="2021-12" db="EMBL/GenBank/DDBJ databases">
        <title>Black yeast isolated from Biological Soil Crust.</title>
        <authorList>
            <person name="Kurbessoian T."/>
        </authorList>
    </citation>
    <scope>NUCLEOTIDE SEQUENCE</scope>
    <source>
        <strain evidence="2">CCFEE 5208</strain>
    </source>
</reference>
<comment type="caution">
    <text evidence="2">The sequence shown here is derived from an EMBL/GenBank/DDBJ whole genome shotgun (WGS) entry which is preliminary data.</text>
</comment>
<protein>
    <submittedName>
        <fullName evidence="2">Uncharacterized protein</fullName>
    </submittedName>
</protein>
<evidence type="ECO:0000313" key="3">
    <source>
        <dbReference type="Proteomes" id="UP001168146"/>
    </source>
</evidence>
<dbReference type="EMBL" id="JASUXU010000094">
    <property type="protein sequence ID" value="KAK0307404.1"/>
    <property type="molecule type" value="Genomic_DNA"/>
</dbReference>
<sequence>MADEQSSQRSQGPASVPPPGSIVPVPRVRHLVTADGARIPYTRAELGRLFNAGPIQQSIFGILETRDAVSLRHAVHAQDQNGDLLRIPNTTCEDSNLGFPAGGRDDFNRVYIMRPPPFEPAQTTRTPCNREAIWTNPQPATPGFPLGFQELSLSCEALVVVNQHWPDRYRRVCKPCKDKRFQDINWRRRELLFGVCTDCRVYANSLTIPPDRLQCDCSPNTRWTDGINRNQAHAAHMCLPHDWEDWWFHTAPRAQVEMDARYRLRLRKKPTRIGYKKSKKATPRDQMTPFQRRHCMKVVRRGRPDAVPRCFCGNVMSHVEHYRPNGRKVTTAAGLRMPIYQWRNCTGCNAFVNTDI</sequence>
<feature type="region of interest" description="Disordered" evidence="1">
    <location>
        <begin position="1"/>
        <end position="23"/>
    </location>
</feature>
<feature type="compositionally biased region" description="Polar residues" evidence="1">
    <location>
        <begin position="1"/>
        <end position="11"/>
    </location>
</feature>
<organism evidence="2 3">
    <name type="scientific">Friedmanniomyces endolithicus</name>
    <dbReference type="NCBI Taxonomy" id="329885"/>
    <lineage>
        <taxon>Eukaryota</taxon>
        <taxon>Fungi</taxon>
        <taxon>Dikarya</taxon>
        <taxon>Ascomycota</taxon>
        <taxon>Pezizomycotina</taxon>
        <taxon>Dothideomycetes</taxon>
        <taxon>Dothideomycetidae</taxon>
        <taxon>Mycosphaerellales</taxon>
        <taxon>Teratosphaeriaceae</taxon>
        <taxon>Friedmanniomyces</taxon>
    </lineage>
</organism>
<accession>A0AAN6FB24</accession>
<name>A0AAN6FB24_9PEZI</name>
<dbReference type="AlphaFoldDB" id="A0AAN6FB24"/>
<gene>
    <name evidence="2" type="ORF">LTR82_015911</name>
</gene>
<proteinExistence type="predicted"/>
<evidence type="ECO:0000313" key="2">
    <source>
        <dbReference type="EMBL" id="KAK0307404.1"/>
    </source>
</evidence>
<evidence type="ECO:0000256" key="1">
    <source>
        <dbReference type="SAM" id="MobiDB-lite"/>
    </source>
</evidence>